<evidence type="ECO:0000313" key="2">
    <source>
        <dbReference type="EMBL" id="CAH3131383.1"/>
    </source>
</evidence>
<sequence>MPWSTTQRQRLAFEKSLLEQYFRNRVTWIDPTGDTKVEVRVTCSNDRQHTLRVYLPSDYPNSVPDMIVKTPGMTTVKSRSGGEMSGGSTDHIIGTRDGCTMICHFKPALWKDDNTLYQVIMKGMIWLEAYEAHLRTGRNLNAYLAEICFFQDSKHTFKIRLCRSVGMSWSATQRQRLAYEKSLLEKYFQNRLTWINPTEAGETKVEVLVTCSNDKQYILRVYLPPDFPNSVPPMIVKTPSMTTLKKRNGNALHGIADHTYGVRDGCTQICHFKPDLWKDNNTLYQVVMKGLIWLEAYQAHLRTGQPLNVYLSEMSSRGQSVNQYRHTMGRKAFAACVFCVLVACYYLLRRTT</sequence>
<evidence type="ECO:0000256" key="1">
    <source>
        <dbReference type="SAM" id="Phobius"/>
    </source>
</evidence>
<accession>A0ABN8P6K4</accession>
<gene>
    <name evidence="2" type="ORF">PLOB_00035136</name>
</gene>
<dbReference type="SUPFAM" id="SSF54495">
    <property type="entry name" value="UBC-like"/>
    <property type="match status" value="1"/>
</dbReference>
<keyword evidence="1" id="KW-0472">Membrane</keyword>
<keyword evidence="3" id="KW-1185">Reference proteome</keyword>
<reference evidence="2 3" key="1">
    <citation type="submission" date="2022-05" db="EMBL/GenBank/DDBJ databases">
        <authorList>
            <consortium name="Genoscope - CEA"/>
            <person name="William W."/>
        </authorList>
    </citation>
    <scope>NUCLEOTIDE SEQUENCE [LARGE SCALE GENOMIC DNA]</scope>
</reference>
<dbReference type="InterPro" id="IPR016135">
    <property type="entry name" value="UBQ-conjugating_enzyme/RWD"/>
</dbReference>
<dbReference type="EMBL" id="CALNXK010000049">
    <property type="protein sequence ID" value="CAH3131383.1"/>
    <property type="molecule type" value="Genomic_DNA"/>
</dbReference>
<feature type="transmembrane region" description="Helical" evidence="1">
    <location>
        <begin position="332"/>
        <end position="348"/>
    </location>
</feature>
<name>A0ABN8P6K4_9CNID</name>
<keyword evidence="1" id="KW-1133">Transmembrane helix</keyword>
<comment type="caution">
    <text evidence="2">The sequence shown here is derived from an EMBL/GenBank/DDBJ whole genome shotgun (WGS) entry which is preliminary data.</text>
</comment>
<proteinExistence type="predicted"/>
<dbReference type="Proteomes" id="UP001159405">
    <property type="component" value="Unassembled WGS sequence"/>
</dbReference>
<protein>
    <submittedName>
        <fullName evidence="2">Uncharacterized protein</fullName>
    </submittedName>
</protein>
<evidence type="ECO:0000313" key="3">
    <source>
        <dbReference type="Proteomes" id="UP001159405"/>
    </source>
</evidence>
<organism evidence="2 3">
    <name type="scientific">Porites lobata</name>
    <dbReference type="NCBI Taxonomy" id="104759"/>
    <lineage>
        <taxon>Eukaryota</taxon>
        <taxon>Metazoa</taxon>
        <taxon>Cnidaria</taxon>
        <taxon>Anthozoa</taxon>
        <taxon>Hexacorallia</taxon>
        <taxon>Scleractinia</taxon>
        <taxon>Fungiina</taxon>
        <taxon>Poritidae</taxon>
        <taxon>Porites</taxon>
    </lineage>
</organism>
<keyword evidence="1" id="KW-0812">Transmembrane</keyword>